<comment type="caution">
    <text evidence="1">The sequence shown here is derived from an EMBL/GenBank/DDBJ whole genome shotgun (WGS) entry which is preliminary data.</text>
</comment>
<dbReference type="AlphaFoldDB" id="A0A2M7QI13"/>
<dbReference type="Proteomes" id="UP000229401">
    <property type="component" value="Unassembled WGS sequence"/>
</dbReference>
<reference evidence="2" key="1">
    <citation type="submission" date="2017-09" db="EMBL/GenBank/DDBJ databases">
        <title>Depth-based differentiation of microbial function through sediment-hosted aquifers and enrichment of novel symbionts in the deep terrestrial subsurface.</title>
        <authorList>
            <person name="Probst A.J."/>
            <person name="Ladd B."/>
            <person name="Jarett J.K."/>
            <person name="Geller-Mcgrath D.E."/>
            <person name="Sieber C.M.K."/>
            <person name="Emerson J.B."/>
            <person name="Anantharaman K."/>
            <person name="Thomas B.C."/>
            <person name="Malmstrom R."/>
            <person name="Stieglmeier M."/>
            <person name="Klingl A."/>
            <person name="Woyke T."/>
            <person name="Ryan C.M."/>
            <person name="Banfield J.F."/>
        </authorList>
    </citation>
    <scope>NUCLEOTIDE SEQUENCE [LARGE SCALE GENOMIC DNA]</scope>
</reference>
<evidence type="ECO:0000313" key="1">
    <source>
        <dbReference type="EMBL" id="PIY71668.1"/>
    </source>
</evidence>
<evidence type="ECO:0000313" key="2">
    <source>
        <dbReference type="Proteomes" id="UP000229401"/>
    </source>
</evidence>
<name>A0A2M7QI13_9BACT</name>
<dbReference type="EMBL" id="PFLI01000171">
    <property type="protein sequence ID" value="PIY71668.1"/>
    <property type="molecule type" value="Genomic_DNA"/>
</dbReference>
<accession>A0A2M7QI13</accession>
<organism evidence="1 2">
    <name type="scientific">Candidatus Roizmanbacteria bacterium CG_4_10_14_0_8_um_filter_33_9</name>
    <dbReference type="NCBI Taxonomy" id="1974826"/>
    <lineage>
        <taxon>Bacteria</taxon>
        <taxon>Candidatus Roizmaniibacteriota</taxon>
    </lineage>
</organism>
<proteinExistence type="predicted"/>
<sequence length="136" mass="16112">MIKKIIYPLQKIGLIFLFILLLLFPQRIYAFEITSDPQYIVINFSDSFHFLDWYASEEKWQKEVKPKAIQRLRNIKTLLTVGATPQRQLAWSTLLEYMNYPLDTPTSKSPYIVRIKRIMELAEEEQFPVFIPLNGV</sequence>
<protein>
    <submittedName>
        <fullName evidence="1">Uncharacterized protein</fullName>
    </submittedName>
</protein>
<gene>
    <name evidence="1" type="ORF">COY87_04910</name>
</gene>